<organism evidence="1 2">
    <name type="scientific">Octopus sinensis</name>
    <name type="common">East Asian common octopus</name>
    <dbReference type="NCBI Taxonomy" id="2607531"/>
    <lineage>
        <taxon>Eukaryota</taxon>
        <taxon>Metazoa</taxon>
        <taxon>Spiralia</taxon>
        <taxon>Lophotrochozoa</taxon>
        <taxon>Mollusca</taxon>
        <taxon>Cephalopoda</taxon>
        <taxon>Coleoidea</taxon>
        <taxon>Octopodiformes</taxon>
        <taxon>Octopoda</taxon>
        <taxon>Incirrata</taxon>
        <taxon>Octopodidae</taxon>
        <taxon>Octopus</taxon>
    </lineage>
</organism>
<accession>A0A6P7SXW1</accession>
<evidence type="ECO:0000313" key="1">
    <source>
        <dbReference type="Proteomes" id="UP000515154"/>
    </source>
</evidence>
<dbReference type="KEGG" id="osn:115217612"/>
<dbReference type="GO" id="GO:0005657">
    <property type="term" value="C:replication fork"/>
    <property type="evidence" value="ECO:0007669"/>
    <property type="project" value="TreeGrafter"/>
</dbReference>
<dbReference type="Proteomes" id="UP000515154">
    <property type="component" value="Linkage group LG11"/>
</dbReference>
<protein>
    <submittedName>
        <fullName evidence="2">Uncharacterized protein LOC115217612</fullName>
    </submittedName>
</protein>
<dbReference type="PANTHER" id="PTHR23274">
    <property type="entry name" value="DNA HELICASE-RELATED"/>
    <property type="match status" value="1"/>
</dbReference>
<gene>
    <name evidence="2" type="primary">LOC115217612</name>
</gene>
<dbReference type="AlphaFoldDB" id="A0A6P7SXW1"/>
<name>A0A6P7SXW1_9MOLL</name>
<dbReference type="RefSeq" id="XP_029643223.1">
    <property type="nucleotide sequence ID" value="XM_029787363.1"/>
</dbReference>
<reference evidence="2" key="1">
    <citation type="submission" date="2025-08" db="UniProtKB">
        <authorList>
            <consortium name="RefSeq"/>
        </authorList>
    </citation>
    <scope>IDENTIFICATION</scope>
</reference>
<dbReference type="PANTHER" id="PTHR23274:SF51">
    <property type="entry name" value="OS03G0423850 PROTEIN"/>
    <property type="match status" value="1"/>
</dbReference>
<dbReference type="InterPro" id="IPR027417">
    <property type="entry name" value="P-loop_NTPase"/>
</dbReference>
<proteinExistence type="predicted"/>
<dbReference type="GO" id="GO:0006260">
    <property type="term" value="P:DNA replication"/>
    <property type="evidence" value="ECO:0007669"/>
    <property type="project" value="TreeGrafter"/>
</dbReference>
<evidence type="ECO:0000313" key="2">
    <source>
        <dbReference type="RefSeq" id="XP_029643223.1"/>
    </source>
</evidence>
<dbReference type="SUPFAM" id="SSF52540">
    <property type="entry name" value="P-loop containing nucleoside triphosphate hydrolases"/>
    <property type="match status" value="1"/>
</dbReference>
<keyword evidence="1" id="KW-1185">Reference proteome</keyword>
<sequence length="128" mass="14443">MHLRNLDPPKLCNGTRMIVRQMHPNLLETTVLTEQGKVETVFNPRIPLILDMLHTFKRLQFPVKVSFAMSINKSQGQSLKIVGLHLMQRCFSHDQLYIGCSRVGNGNNLFILTPKGSSKNVVYPAGLN</sequence>